<dbReference type="PANTHER" id="PTHR43163">
    <property type="entry name" value="DIPEPTIDE TRANSPORT SYSTEM PERMEASE PROTEIN DPPB-RELATED"/>
    <property type="match status" value="1"/>
</dbReference>
<evidence type="ECO:0000256" key="3">
    <source>
        <dbReference type="ARBA" id="ARBA00022475"/>
    </source>
</evidence>
<evidence type="ECO:0000313" key="11">
    <source>
        <dbReference type="Proteomes" id="UP000502504"/>
    </source>
</evidence>
<dbReference type="EMBL" id="CP050692">
    <property type="protein sequence ID" value="QIT43147.1"/>
    <property type="molecule type" value="Genomic_DNA"/>
</dbReference>
<dbReference type="InterPro" id="IPR045621">
    <property type="entry name" value="BPD_transp_1_N"/>
</dbReference>
<accession>A0AAE7CJ88</accession>
<organism evidence="10 11">
    <name type="scientific">Streptomyces antibioticus</name>
    <dbReference type="NCBI Taxonomy" id="1890"/>
    <lineage>
        <taxon>Bacteria</taxon>
        <taxon>Bacillati</taxon>
        <taxon>Actinomycetota</taxon>
        <taxon>Actinomycetes</taxon>
        <taxon>Kitasatosporales</taxon>
        <taxon>Streptomycetaceae</taxon>
        <taxon>Streptomyces</taxon>
    </lineage>
</organism>
<dbReference type="CDD" id="cd06261">
    <property type="entry name" value="TM_PBP2"/>
    <property type="match status" value="1"/>
</dbReference>
<feature type="transmembrane region" description="Helical" evidence="7">
    <location>
        <begin position="393"/>
        <end position="418"/>
    </location>
</feature>
<evidence type="ECO:0000313" key="10">
    <source>
        <dbReference type="EMBL" id="QIT43147.1"/>
    </source>
</evidence>
<feature type="transmembrane region" description="Helical" evidence="7">
    <location>
        <begin position="438"/>
        <end position="464"/>
    </location>
</feature>
<dbReference type="Gene3D" id="1.10.3720.10">
    <property type="entry name" value="MetI-like"/>
    <property type="match status" value="1"/>
</dbReference>
<dbReference type="GO" id="GO:0071916">
    <property type="term" value="F:dipeptide transmembrane transporter activity"/>
    <property type="evidence" value="ECO:0007669"/>
    <property type="project" value="TreeGrafter"/>
</dbReference>
<dbReference type="GO" id="GO:0005886">
    <property type="term" value="C:plasma membrane"/>
    <property type="evidence" value="ECO:0007669"/>
    <property type="project" value="UniProtKB-SubCell"/>
</dbReference>
<gene>
    <name evidence="10" type="ORF">HCX60_06165</name>
</gene>
<name>A0AAE7CJ88_STRAT</name>
<keyword evidence="6 7" id="KW-0472">Membrane</keyword>
<keyword evidence="3" id="KW-1003">Cell membrane</keyword>
<feature type="compositionally biased region" description="Basic and acidic residues" evidence="8">
    <location>
        <begin position="112"/>
        <end position="126"/>
    </location>
</feature>
<dbReference type="Pfam" id="PF00528">
    <property type="entry name" value="BPD_transp_1"/>
    <property type="match status" value="1"/>
</dbReference>
<feature type="transmembrane region" description="Helical" evidence="7">
    <location>
        <begin position="335"/>
        <end position="357"/>
    </location>
</feature>
<keyword evidence="5 7" id="KW-1133">Transmembrane helix</keyword>
<dbReference type="InterPro" id="IPR000515">
    <property type="entry name" value="MetI-like"/>
</dbReference>
<evidence type="ECO:0000256" key="7">
    <source>
        <dbReference type="RuleBase" id="RU363032"/>
    </source>
</evidence>
<feature type="compositionally biased region" description="Basic and acidic residues" evidence="8">
    <location>
        <begin position="79"/>
        <end position="97"/>
    </location>
</feature>
<evidence type="ECO:0000256" key="5">
    <source>
        <dbReference type="ARBA" id="ARBA00022989"/>
    </source>
</evidence>
<feature type="compositionally biased region" description="Basic residues" evidence="8">
    <location>
        <begin position="11"/>
        <end position="20"/>
    </location>
</feature>
<proteinExistence type="inferred from homology"/>
<feature type="compositionally biased region" description="Basic and acidic residues" evidence="8">
    <location>
        <begin position="23"/>
        <end position="32"/>
    </location>
</feature>
<feature type="compositionally biased region" description="Low complexity" evidence="8">
    <location>
        <begin position="56"/>
        <end position="76"/>
    </location>
</feature>
<dbReference type="Proteomes" id="UP000502504">
    <property type="component" value="Chromosome"/>
</dbReference>
<dbReference type="AlphaFoldDB" id="A0AAE7CJ88"/>
<dbReference type="SUPFAM" id="SSF161098">
    <property type="entry name" value="MetI-like"/>
    <property type="match status" value="1"/>
</dbReference>
<feature type="transmembrane region" description="Helical" evidence="7">
    <location>
        <begin position="267"/>
        <end position="287"/>
    </location>
</feature>
<comment type="subcellular location">
    <subcellularLocation>
        <location evidence="1 7">Cell membrane</location>
        <topology evidence="1 7">Multi-pass membrane protein</topology>
    </subcellularLocation>
</comment>
<keyword evidence="4 7" id="KW-0812">Transmembrane</keyword>
<protein>
    <submittedName>
        <fullName evidence="10">ABC transporter permease subunit</fullName>
    </submittedName>
</protein>
<keyword evidence="2 7" id="KW-0813">Transport</keyword>
<evidence type="ECO:0000256" key="4">
    <source>
        <dbReference type="ARBA" id="ARBA00022692"/>
    </source>
</evidence>
<evidence type="ECO:0000256" key="2">
    <source>
        <dbReference type="ARBA" id="ARBA00022448"/>
    </source>
</evidence>
<evidence type="ECO:0000256" key="8">
    <source>
        <dbReference type="SAM" id="MobiDB-lite"/>
    </source>
</evidence>
<evidence type="ECO:0000256" key="1">
    <source>
        <dbReference type="ARBA" id="ARBA00004651"/>
    </source>
</evidence>
<reference evidence="10 11" key="1">
    <citation type="submission" date="2020-03" db="EMBL/GenBank/DDBJ databases">
        <title>Is there a link between lipid content and antibiotic production in Streptomyces?</title>
        <authorList>
            <person name="David M."/>
            <person name="Lejeune C."/>
            <person name="Abreu S."/>
            <person name="Thibessard A."/>
            <person name="Leblond P."/>
            <person name="Chaminade P."/>
            <person name="Virolle M.-J."/>
        </authorList>
    </citation>
    <scope>NUCLEOTIDE SEQUENCE [LARGE SCALE GENOMIC DNA]</scope>
    <source>
        <strain evidence="10 11">DSM 41481</strain>
    </source>
</reference>
<dbReference type="PANTHER" id="PTHR43163:SF6">
    <property type="entry name" value="DIPEPTIDE TRANSPORT SYSTEM PERMEASE PROTEIN DPPB-RELATED"/>
    <property type="match status" value="1"/>
</dbReference>
<dbReference type="InterPro" id="IPR035906">
    <property type="entry name" value="MetI-like_sf"/>
</dbReference>
<feature type="domain" description="ABC transmembrane type-1" evidence="9">
    <location>
        <begin position="261"/>
        <end position="461"/>
    </location>
</feature>
<evidence type="ECO:0000256" key="6">
    <source>
        <dbReference type="ARBA" id="ARBA00023136"/>
    </source>
</evidence>
<feature type="region of interest" description="Disordered" evidence="8">
    <location>
        <begin position="1"/>
        <end position="143"/>
    </location>
</feature>
<comment type="similarity">
    <text evidence="7">Belongs to the binding-protein-dependent transport system permease family.</text>
</comment>
<feature type="transmembrane region" description="Helical" evidence="7">
    <location>
        <begin position="299"/>
        <end position="323"/>
    </location>
</feature>
<sequence>MAADAAGVHPRTARHPRPGHPGRPQEARHRDQAPPPRHRHLHREGLRRQGGHRRLQLGPLRPGRAAPVLQQRQRPPQGRPERDLLQGRRPRQVDGRRAGHARQGHPAQAVRGHPEEGRRPRHRDPAVRPYGRRRRLHLGARSEDRPQHLDQLLRRVDRQVRATALLRPVAGRLAAALAVLLGAATLAFLTLQLIPGDPVSVMLGPGTAASPEVRAEITRTYGLDRPVAVQYLHYLGHLFTGDLGESYQLQRPVAGLIGEQLWPTVQLALFALLLAVTAALVLAVATAGRNRALRGLASFAELLAVSTPSYWTGILLLTAFSFRLQIFPVAGAQDFASLVLPAVTLALSLAGVLAQVLREGLETALGQPFAVTARARGLSATAVRLRHALRHAAIPLVTLTGWLTGSLLGGAVLVETVFGRPGIGALTLQAATNKDIPLVIGLVLLSAFVFVLLSTLIDLLYLVIDPRLRTR</sequence>
<dbReference type="Pfam" id="PF19300">
    <property type="entry name" value="BPD_transp_1_N"/>
    <property type="match status" value="1"/>
</dbReference>
<dbReference type="PROSITE" id="PS50928">
    <property type="entry name" value="ABC_TM1"/>
    <property type="match status" value="1"/>
</dbReference>
<feature type="transmembrane region" description="Helical" evidence="7">
    <location>
        <begin position="173"/>
        <end position="194"/>
    </location>
</feature>
<evidence type="ECO:0000259" key="9">
    <source>
        <dbReference type="PROSITE" id="PS50928"/>
    </source>
</evidence>